<dbReference type="AlphaFoldDB" id="C7QC18"/>
<dbReference type="EMBL" id="CP001700">
    <property type="protein sequence ID" value="ACU72637.1"/>
    <property type="molecule type" value="Genomic_DNA"/>
</dbReference>
<dbReference type="Pfam" id="PF13432">
    <property type="entry name" value="TPR_16"/>
    <property type="match status" value="1"/>
</dbReference>
<dbReference type="STRING" id="479433.Caci_3735"/>
<dbReference type="InterPro" id="IPR019734">
    <property type="entry name" value="TPR_rpt"/>
</dbReference>
<reference evidence="4 5" key="1">
    <citation type="journal article" date="2009" name="Stand. Genomic Sci.">
        <title>Complete genome sequence of Catenulispora acidiphila type strain (ID 139908).</title>
        <authorList>
            <person name="Copeland A."/>
            <person name="Lapidus A."/>
            <person name="Glavina Del Rio T."/>
            <person name="Nolan M."/>
            <person name="Lucas S."/>
            <person name="Chen F."/>
            <person name="Tice H."/>
            <person name="Cheng J.F."/>
            <person name="Bruce D."/>
            <person name="Goodwin L."/>
            <person name="Pitluck S."/>
            <person name="Mikhailova N."/>
            <person name="Pati A."/>
            <person name="Ivanova N."/>
            <person name="Mavromatis K."/>
            <person name="Chen A."/>
            <person name="Palaniappan K."/>
            <person name="Chain P."/>
            <person name="Land M."/>
            <person name="Hauser L."/>
            <person name="Chang Y.J."/>
            <person name="Jeffries C.D."/>
            <person name="Chertkov O."/>
            <person name="Brettin T."/>
            <person name="Detter J.C."/>
            <person name="Han C."/>
            <person name="Ali Z."/>
            <person name="Tindall B.J."/>
            <person name="Goker M."/>
            <person name="Bristow J."/>
            <person name="Eisen J.A."/>
            <person name="Markowitz V."/>
            <person name="Hugenholtz P."/>
            <person name="Kyrpides N.C."/>
            <person name="Klenk H.P."/>
        </authorList>
    </citation>
    <scope>NUCLEOTIDE SEQUENCE [LARGE SCALE GENOMIC DNA]</scope>
    <source>
        <strain evidence="5">DSM 44928 / JCM 14897 / NBRC 102108 / NRRL B-24433 / ID139908</strain>
    </source>
</reference>
<keyword evidence="5" id="KW-1185">Reference proteome</keyword>
<evidence type="ECO:0000256" key="2">
    <source>
        <dbReference type="ARBA" id="ARBA00022803"/>
    </source>
</evidence>
<dbReference type="HOGENOM" id="CLU_396328_0_0_11"/>
<dbReference type="Proteomes" id="UP000000851">
    <property type="component" value="Chromosome"/>
</dbReference>
<feature type="repeat" description="TPR" evidence="3">
    <location>
        <begin position="518"/>
        <end position="551"/>
    </location>
</feature>
<evidence type="ECO:0000256" key="3">
    <source>
        <dbReference type="PROSITE-ProRule" id="PRU00339"/>
    </source>
</evidence>
<dbReference type="eggNOG" id="COG0457">
    <property type="taxonomic scope" value="Bacteria"/>
</dbReference>
<dbReference type="OrthoDB" id="9814944at2"/>
<accession>C7QC18</accession>
<dbReference type="Gene3D" id="1.25.40.10">
    <property type="entry name" value="Tetratricopeptide repeat domain"/>
    <property type="match status" value="4"/>
</dbReference>
<dbReference type="SMART" id="SM00028">
    <property type="entry name" value="TPR"/>
    <property type="match status" value="8"/>
</dbReference>
<name>C7QC18_CATAD</name>
<dbReference type="Pfam" id="PF14559">
    <property type="entry name" value="TPR_19"/>
    <property type="match status" value="1"/>
</dbReference>
<dbReference type="PROSITE" id="PS50005">
    <property type="entry name" value="TPR"/>
    <property type="match status" value="4"/>
</dbReference>
<dbReference type="PANTHER" id="PTHR44858">
    <property type="entry name" value="TETRATRICOPEPTIDE REPEAT PROTEIN 6"/>
    <property type="match status" value="1"/>
</dbReference>
<keyword evidence="1" id="KW-0677">Repeat</keyword>
<evidence type="ECO:0000256" key="1">
    <source>
        <dbReference type="ARBA" id="ARBA00022737"/>
    </source>
</evidence>
<evidence type="ECO:0000313" key="5">
    <source>
        <dbReference type="Proteomes" id="UP000000851"/>
    </source>
</evidence>
<dbReference type="InterPro" id="IPR011990">
    <property type="entry name" value="TPR-like_helical_dom_sf"/>
</dbReference>
<organism evidence="4 5">
    <name type="scientific">Catenulispora acidiphila (strain DSM 44928 / JCM 14897 / NBRC 102108 / NRRL B-24433 / ID139908)</name>
    <dbReference type="NCBI Taxonomy" id="479433"/>
    <lineage>
        <taxon>Bacteria</taxon>
        <taxon>Bacillati</taxon>
        <taxon>Actinomycetota</taxon>
        <taxon>Actinomycetes</taxon>
        <taxon>Catenulisporales</taxon>
        <taxon>Catenulisporaceae</taxon>
        <taxon>Catenulispora</taxon>
    </lineage>
</organism>
<gene>
    <name evidence="4" type="ordered locus">Caci_3735</name>
</gene>
<dbReference type="RefSeq" id="WP_015792366.1">
    <property type="nucleotide sequence ID" value="NC_013131.1"/>
</dbReference>
<feature type="repeat" description="TPR" evidence="3">
    <location>
        <begin position="450"/>
        <end position="483"/>
    </location>
</feature>
<dbReference type="PANTHER" id="PTHR44858:SF1">
    <property type="entry name" value="UDP-N-ACETYLGLUCOSAMINE--PEPTIDE N-ACETYLGLUCOSAMINYLTRANSFERASE SPINDLY-RELATED"/>
    <property type="match status" value="1"/>
</dbReference>
<feature type="repeat" description="TPR" evidence="3">
    <location>
        <begin position="586"/>
        <end position="619"/>
    </location>
</feature>
<keyword evidence="2 3" id="KW-0802">TPR repeat</keyword>
<dbReference type="KEGG" id="cai:Caci_3735"/>
<dbReference type="InterPro" id="IPR050498">
    <property type="entry name" value="Ycf3"/>
</dbReference>
<proteinExistence type="predicted"/>
<dbReference type="InParanoid" id="C7QC18"/>
<feature type="repeat" description="TPR" evidence="3">
    <location>
        <begin position="484"/>
        <end position="517"/>
    </location>
</feature>
<dbReference type="SUPFAM" id="SSF48452">
    <property type="entry name" value="TPR-like"/>
    <property type="match status" value="2"/>
</dbReference>
<dbReference type="Pfam" id="PF13414">
    <property type="entry name" value="TPR_11"/>
    <property type="match status" value="1"/>
</dbReference>
<evidence type="ECO:0000313" key="4">
    <source>
        <dbReference type="EMBL" id="ACU72637.1"/>
    </source>
</evidence>
<sequence>MNATPHLWLCGGLRRDRERRLDEQKPAPMLGPVLDAHRRLRGPYTAAGTLLRAIVPDALREQPDLVARQDLEILAMAQELRGIVPATRETLTSLAAPEERTRYYSKLRTTRISHGTAEFLRDYAATLGRPDSGPQTLVVENAEHADPTDAEFLAILLRRIDPAVLRVVVCSGDGELPPGPLHDALEQYATRVDVAAGAPTAAGLDLAADPHELAAAYVRGDCTSDEPLLLAAYQDMDPHERRRLHDDRAAELESRGEPSLGYGAIPFHREHGADPEGAGVQALQKAIDDLSLLGYYHATIELAIRLRQYVGWEGGRRRYFATTSRLSTAYAVLEEPDKCEELYDEARRNSTDPEVHMGAAYATAMLYTRHYEKSKIDHDRGRALVNQAIAIASLLPDPKYRAIHSVFMNNGLALVEMHQGSPEEALRLVSDCIAQLDREMEPGEYRLHRSVLHHNRANVYRALGRFEEAAAEFSTVIGLDPNYPEYYFDRGNLYRLMDREDEAYADYETAIRLSPPFHEAFYNRGDIRAARGDVDGALADFDYVLDIDPEFVDARVNRAALLLELGEDAAAEQDARAGLAVDPDNAHLHTALGQINALRGDTEQSLAAFSRALDTDPEHVPALAGRAVVRFDAADHTAARADLDEAIRLQPEDPALLFNRAMVFKALHHWPDAIADLLAAAHLAPGDEDVDQALQECRDLAMASAYQ</sequence>
<protein>
    <submittedName>
        <fullName evidence="4">TPR repeat-containing protein</fullName>
    </submittedName>
</protein>